<comment type="caution">
    <text evidence="8">The sequence shown here is derived from an EMBL/GenBank/DDBJ whole genome shotgun (WGS) entry which is preliminary data.</text>
</comment>
<dbReference type="Pfam" id="PF00069">
    <property type="entry name" value="Pkinase"/>
    <property type="match status" value="1"/>
</dbReference>
<dbReference type="eggNOG" id="COG0515">
    <property type="taxonomic scope" value="Bacteria"/>
</dbReference>
<dbReference type="InterPro" id="IPR000719">
    <property type="entry name" value="Prot_kinase_dom"/>
</dbReference>
<gene>
    <name evidence="8" type="ORF">HMPREF9004_0624</name>
</gene>
<organism evidence="8 9">
    <name type="scientific">Schaalia cardiffensis F0333</name>
    <dbReference type="NCBI Taxonomy" id="888050"/>
    <lineage>
        <taxon>Bacteria</taxon>
        <taxon>Bacillati</taxon>
        <taxon>Actinomycetota</taxon>
        <taxon>Actinomycetes</taxon>
        <taxon>Actinomycetales</taxon>
        <taxon>Actinomycetaceae</taxon>
        <taxon>Schaalia</taxon>
    </lineage>
</organism>
<feature type="transmembrane region" description="Helical" evidence="6">
    <location>
        <begin position="523"/>
        <end position="554"/>
    </location>
</feature>
<keyword evidence="6" id="KW-0472">Membrane</keyword>
<dbReference type="HOGENOM" id="CLU_000288_135_6_11"/>
<feature type="transmembrane region" description="Helical" evidence="6">
    <location>
        <begin position="684"/>
        <end position="705"/>
    </location>
</feature>
<keyword evidence="9" id="KW-1185">Reference proteome</keyword>
<keyword evidence="6" id="KW-0812">Transmembrane</keyword>
<keyword evidence="2" id="KW-0547">Nucleotide-binding</keyword>
<dbReference type="PROSITE" id="PS00108">
    <property type="entry name" value="PROTEIN_KINASE_ST"/>
    <property type="match status" value="1"/>
</dbReference>
<evidence type="ECO:0000256" key="2">
    <source>
        <dbReference type="ARBA" id="ARBA00022741"/>
    </source>
</evidence>
<dbReference type="CDD" id="cd14014">
    <property type="entry name" value="STKc_PknB_like"/>
    <property type="match status" value="1"/>
</dbReference>
<feature type="compositionally biased region" description="Polar residues" evidence="5">
    <location>
        <begin position="306"/>
        <end position="318"/>
    </location>
</feature>
<name>N6W7P4_9ACTO</name>
<dbReference type="PANTHER" id="PTHR43289">
    <property type="entry name" value="MITOGEN-ACTIVATED PROTEIN KINASE KINASE KINASE 20-RELATED"/>
    <property type="match status" value="1"/>
</dbReference>
<evidence type="ECO:0000313" key="8">
    <source>
        <dbReference type="EMBL" id="ENO18575.1"/>
    </source>
</evidence>
<evidence type="ECO:0000256" key="6">
    <source>
        <dbReference type="SAM" id="Phobius"/>
    </source>
</evidence>
<feature type="transmembrane region" description="Helical" evidence="6">
    <location>
        <begin position="575"/>
        <end position="605"/>
    </location>
</feature>
<evidence type="ECO:0000259" key="7">
    <source>
        <dbReference type="PROSITE" id="PS50011"/>
    </source>
</evidence>
<dbReference type="EMBL" id="AQHZ01000010">
    <property type="protein sequence ID" value="ENO18575.1"/>
    <property type="molecule type" value="Genomic_DNA"/>
</dbReference>
<keyword evidence="4" id="KW-0067">ATP-binding</keyword>
<protein>
    <recommendedName>
        <fullName evidence="7">Protein kinase domain-containing protein</fullName>
    </recommendedName>
</protein>
<evidence type="ECO:0000256" key="1">
    <source>
        <dbReference type="ARBA" id="ARBA00022679"/>
    </source>
</evidence>
<dbReference type="Gene3D" id="1.10.510.10">
    <property type="entry name" value="Transferase(Phosphotransferase) domain 1"/>
    <property type="match status" value="1"/>
</dbReference>
<dbReference type="InterPro" id="IPR011009">
    <property type="entry name" value="Kinase-like_dom_sf"/>
</dbReference>
<dbReference type="SUPFAM" id="SSF56112">
    <property type="entry name" value="Protein kinase-like (PK-like)"/>
    <property type="match status" value="1"/>
</dbReference>
<reference evidence="8 9" key="1">
    <citation type="submission" date="2013-03" db="EMBL/GenBank/DDBJ databases">
        <title>Reference genome for the Human Microbiome Project.</title>
        <authorList>
            <person name="Aqrawi P."/>
            <person name="Ayvaz T."/>
            <person name="Bess C."/>
            <person name="Blankenburg K."/>
            <person name="Coyle M."/>
            <person name="Deng J."/>
            <person name="Forbes L."/>
            <person name="Fowler G."/>
            <person name="Francisco L."/>
            <person name="Fu Q."/>
            <person name="Gibbs R."/>
            <person name="Gross S."/>
            <person name="Gubbala S."/>
            <person name="Hale W."/>
            <person name="Hemphill L."/>
            <person name="Highlander S."/>
            <person name="Hirani K."/>
            <person name="Jackson L."/>
            <person name="Jakkamsetti A."/>
            <person name="Javaid M."/>
            <person name="Jayaseelan J.C."/>
            <person name="Jiang H."/>
            <person name="Joshi V."/>
            <person name="Korchina V."/>
            <person name="Kovar C."/>
            <person name="Lara F."/>
            <person name="Lee S."/>
            <person name="Liu Y."/>
            <person name="Mata R."/>
            <person name="Mathew T."/>
            <person name="Munidasa M."/>
            <person name="Muzny D."/>
            <person name="Nazareth L."/>
            <person name="Ngo R."/>
            <person name="Nguyen L."/>
            <person name="Nguyen N."/>
            <person name="Okwuonu G."/>
            <person name="Ongeri F."/>
            <person name="Palculict T."/>
            <person name="Patil S."/>
            <person name="Petrosino J."/>
            <person name="Pham C."/>
            <person name="Pham P."/>
            <person name="Pu L.-L."/>
            <person name="Qin X."/>
            <person name="Qu J."/>
            <person name="Reid J."/>
            <person name="Ross M."/>
            <person name="Ruth R."/>
            <person name="Saada N."/>
            <person name="San Lucas F."/>
            <person name="Santibanez J."/>
            <person name="Shang Y."/>
            <person name="Simmons D."/>
            <person name="Song X.-Z."/>
            <person name="Tang L.-Y."/>
            <person name="Thornton R."/>
            <person name="Warren J."/>
            <person name="Weissenberger G."/>
            <person name="Wilczek-Boney K."/>
            <person name="Worley K."/>
            <person name="Youmans B."/>
            <person name="Zhang J."/>
            <person name="Zhang L."/>
            <person name="Zhao Z."/>
            <person name="Zhou C."/>
            <person name="Zhu D."/>
            <person name="Zhu Y."/>
        </authorList>
    </citation>
    <scope>NUCLEOTIDE SEQUENCE [LARGE SCALE GENOMIC DNA]</scope>
    <source>
        <strain evidence="8 9">F0333</strain>
    </source>
</reference>
<dbReference type="PATRIC" id="fig|888050.3.peg.595"/>
<feature type="transmembrane region" description="Helical" evidence="6">
    <location>
        <begin position="645"/>
        <end position="663"/>
    </location>
</feature>
<keyword evidence="1" id="KW-0808">Transferase</keyword>
<keyword evidence="3" id="KW-0418">Kinase</keyword>
<dbReference type="AlphaFoldDB" id="N6W7P4"/>
<sequence length="710" mass="73918">MNAGEEFGGYTLVRSLGSGGAGTVWLAEDGGGAQVALKLLHPALASSEAARRRLEREAATVNSVRSDSVARVVDIETEASQPFIASEYIAGPTLAAVLKEGPLDARSVAVLGEDIRHTIQAVHAARVIHRDIKPSNIICSTQGPILIDFGIAMSDEDEHLTRTGLVSGTAGYTAPELLRGQEASEATDWWAWCATMLSASSGRPPFGSGDLQGITMRVLTGQADLEGIDPLVAQALAQGLSPDPSVRVAPGQIIDAFNSAADFAYEVDLDAVDWPTAYAAKAEPTCVLPTDDAAGRTRTMPAQGATPLQGSAHEQSQAEAWDAGQSADTPGGRGFSQADALPADATNGQWGSTNGQWGPIPGAQGAWDPALGGHPQDWAQGVPGHFGGAFAPVPGQNAGGAVVTPGQAAGGAVAMPGHLGAGAPVAGQLSGGVPTAPRGASTTLRQGAGWAPVAPEHLPGWGEAPIGQPRTWDLEDSGRGFPTVIRANHPEDEDEEEPTWLHADKSGYTPALPKTTWILGPALLMPLALLPILLGSAGSLALALVLFLVSFTGANLRRREMRRIRNGGMKSSDTAAMIAASPLMFLRVLAELAFGFTLAALIPYLSWVAYSSSTMGNPNWGLWPKLMSYPGIPISAEPLIQDPHGAASLWAALWATLVLTWLMPTSIDLRDGTSRFSKAVFGPLWVRFIAGMISAGVVITTWYLLTGGLS</sequence>
<dbReference type="GO" id="GO:0005524">
    <property type="term" value="F:ATP binding"/>
    <property type="evidence" value="ECO:0007669"/>
    <property type="project" value="UniProtKB-KW"/>
</dbReference>
<feature type="compositionally biased region" description="Polar residues" evidence="5">
    <location>
        <begin position="346"/>
        <end position="356"/>
    </location>
</feature>
<evidence type="ECO:0000256" key="5">
    <source>
        <dbReference type="SAM" id="MobiDB-lite"/>
    </source>
</evidence>
<evidence type="ECO:0000313" key="9">
    <source>
        <dbReference type="Proteomes" id="UP000013015"/>
    </source>
</evidence>
<dbReference type="InterPro" id="IPR008271">
    <property type="entry name" value="Ser/Thr_kinase_AS"/>
</dbReference>
<dbReference type="PANTHER" id="PTHR43289:SF34">
    <property type="entry name" value="SERINE_THREONINE-PROTEIN KINASE YBDM-RELATED"/>
    <property type="match status" value="1"/>
</dbReference>
<dbReference type="GO" id="GO:0004674">
    <property type="term" value="F:protein serine/threonine kinase activity"/>
    <property type="evidence" value="ECO:0007669"/>
    <property type="project" value="TreeGrafter"/>
</dbReference>
<feature type="region of interest" description="Disordered" evidence="5">
    <location>
        <begin position="290"/>
        <end position="370"/>
    </location>
</feature>
<proteinExistence type="predicted"/>
<dbReference type="PROSITE" id="PS50011">
    <property type="entry name" value="PROTEIN_KINASE_DOM"/>
    <property type="match status" value="1"/>
</dbReference>
<keyword evidence="6" id="KW-1133">Transmembrane helix</keyword>
<dbReference type="Gene3D" id="3.30.200.20">
    <property type="entry name" value="Phosphorylase Kinase, domain 1"/>
    <property type="match status" value="1"/>
</dbReference>
<evidence type="ECO:0000256" key="3">
    <source>
        <dbReference type="ARBA" id="ARBA00022777"/>
    </source>
</evidence>
<dbReference type="RefSeq" id="WP_005962353.1">
    <property type="nucleotide sequence ID" value="NZ_CP040505.1"/>
</dbReference>
<dbReference type="Proteomes" id="UP000013015">
    <property type="component" value="Unassembled WGS sequence"/>
</dbReference>
<accession>N6W7P4</accession>
<feature type="domain" description="Protein kinase" evidence="7">
    <location>
        <begin position="10"/>
        <end position="264"/>
    </location>
</feature>
<evidence type="ECO:0000256" key="4">
    <source>
        <dbReference type="ARBA" id="ARBA00022840"/>
    </source>
</evidence>
<dbReference type="STRING" id="888050.HMPREF9004_0624"/>
<dbReference type="SMART" id="SM00220">
    <property type="entry name" value="S_TKc"/>
    <property type="match status" value="1"/>
</dbReference>